<dbReference type="PANTHER" id="PTHR37422">
    <property type="entry name" value="TEICHURONIC ACID BIOSYNTHESIS PROTEIN TUAE"/>
    <property type="match status" value="1"/>
</dbReference>
<dbReference type="Proteomes" id="UP000008467">
    <property type="component" value="Chromosome"/>
</dbReference>
<proteinExistence type="predicted"/>
<dbReference type="AlphaFoldDB" id="F2JIM8"/>
<name>F2JIM8_CELLD</name>
<feature type="transmembrane region" description="Helical" evidence="5">
    <location>
        <begin position="274"/>
        <end position="293"/>
    </location>
</feature>
<dbReference type="InterPro" id="IPR007016">
    <property type="entry name" value="O-antigen_ligase-rel_domated"/>
</dbReference>
<dbReference type="PANTHER" id="PTHR37422:SF17">
    <property type="entry name" value="O-ANTIGEN LIGASE"/>
    <property type="match status" value="1"/>
</dbReference>
<keyword evidence="8" id="KW-1185">Reference proteome</keyword>
<organism evidence="7 8">
    <name type="scientific">Cellulosilyticum lentocellum (strain ATCC 49066 / DSM 5427 / NCIMB 11756 / RHM5)</name>
    <name type="common">Clostridium lentocellum</name>
    <dbReference type="NCBI Taxonomy" id="642492"/>
    <lineage>
        <taxon>Bacteria</taxon>
        <taxon>Bacillati</taxon>
        <taxon>Bacillota</taxon>
        <taxon>Clostridia</taxon>
        <taxon>Lachnospirales</taxon>
        <taxon>Cellulosilyticaceae</taxon>
        <taxon>Cellulosilyticum</taxon>
    </lineage>
</organism>
<keyword evidence="4 5" id="KW-0472">Membrane</keyword>
<gene>
    <name evidence="7" type="ordered locus">Clole_3818</name>
</gene>
<comment type="subcellular location">
    <subcellularLocation>
        <location evidence="1">Membrane</location>
        <topology evidence="1">Multi-pass membrane protein</topology>
    </subcellularLocation>
</comment>
<feature type="transmembrane region" description="Helical" evidence="5">
    <location>
        <begin position="160"/>
        <end position="181"/>
    </location>
</feature>
<dbReference type="STRING" id="642492.Clole_3818"/>
<feature type="domain" description="O-antigen ligase-related" evidence="6">
    <location>
        <begin position="463"/>
        <end position="548"/>
    </location>
</feature>
<evidence type="ECO:0000313" key="7">
    <source>
        <dbReference type="EMBL" id="ADZ85498.1"/>
    </source>
</evidence>
<evidence type="ECO:0000313" key="8">
    <source>
        <dbReference type="Proteomes" id="UP000008467"/>
    </source>
</evidence>
<evidence type="ECO:0000256" key="2">
    <source>
        <dbReference type="ARBA" id="ARBA00022692"/>
    </source>
</evidence>
<sequence>MANSTAINKQEKLEKQKEIVNKLMFIPIIALLAIVPLIMRVQEIALEPALADALNIDTITDIFSNYKATAIIIISISILILTFLVFQKDMIKKDKYIKIYAISAGVFIFITFLATIFSSNSSTAWWGLPGRSEGFIITACYILILFYTILSFRNYTNFKWILVALAFLIVVTTVIGAFQYFGYDLFIHVDFFKRMIMSQEQYQSVGSISGIIEDKTIYGTMFHYNYMGSFSAMMVPLFMTLTLFLRSKKQKLLCGCISICSLFLLFGSSSRAGFIGLMLAVLVGIFIFGKKIVKKWKVTIPILIALAVVVVGFNAMTRGTIFRRIPTLINESIGLLSGSDNSFNYKDHIPVRDVINEDRSAKIVFQNATLVLGETDGSITFSDEAGNPVVYTEAEDVYTTTDERFANVSFTNVDLIVPEGQVAPKVTNMYVNGLSTFLFKTDSAEGTVLCDAYPVQKMDIDEPETIGFRGKEKLGSARGYIWSRSIPMMKDTFLIGYGPDTYAAKFPQNDLLGKWWAYDTPNMIVDKVHNLYLQYFINNGGLALLGFLVLVIAYIIQSFKLYALKGFYENKEILGIATTLAIIGYLGAGMFNDSVVSVAPIFWVLLGIGIAINFMIQKEKIENSKRVAHATVDLKSKKHLRESNS</sequence>
<reference evidence="7 8" key="1">
    <citation type="journal article" date="2011" name="J. Bacteriol.">
        <title>Complete genome sequence of the cellulose-degrading bacterium Cellulosilyticum lentocellum.</title>
        <authorList>
            <consortium name="US DOE Joint Genome Institute"/>
            <person name="Miller D.A."/>
            <person name="Suen G."/>
            <person name="Bruce D."/>
            <person name="Copeland A."/>
            <person name="Cheng J.F."/>
            <person name="Detter C."/>
            <person name="Goodwin L.A."/>
            <person name="Han C.S."/>
            <person name="Hauser L.J."/>
            <person name="Land M.L."/>
            <person name="Lapidus A."/>
            <person name="Lucas S."/>
            <person name="Meincke L."/>
            <person name="Pitluck S."/>
            <person name="Tapia R."/>
            <person name="Teshima H."/>
            <person name="Woyke T."/>
            <person name="Fox B.G."/>
            <person name="Angert E.R."/>
            <person name="Currie C.R."/>
        </authorList>
    </citation>
    <scope>NUCLEOTIDE SEQUENCE [LARGE SCALE GENOMIC DNA]</scope>
    <source>
        <strain evidence="8">ATCC 49066 / DSM 5427 / NCIMB 11756 / RHM5</strain>
    </source>
</reference>
<feature type="transmembrane region" description="Helical" evidence="5">
    <location>
        <begin position="300"/>
        <end position="317"/>
    </location>
</feature>
<accession>F2JIM8</accession>
<feature type="transmembrane region" description="Helical" evidence="5">
    <location>
        <begin position="20"/>
        <end position="39"/>
    </location>
</feature>
<feature type="transmembrane region" description="Helical" evidence="5">
    <location>
        <begin position="68"/>
        <end position="87"/>
    </location>
</feature>
<dbReference type="Pfam" id="PF04932">
    <property type="entry name" value="Wzy_C"/>
    <property type="match status" value="1"/>
</dbReference>
<evidence type="ECO:0000256" key="1">
    <source>
        <dbReference type="ARBA" id="ARBA00004141"/>
    </source>
</evidence>
<dbReference type="KEGG" id="cle:Clole_3818"/>
<protein>
    <submittedName>
        <fullName evidence="7">O-antigen polymerase</fullName>
    </submittedName>
</protein>
<dbReference type="RefSeq" id="WP_013658772.1">
    <property type="nucleotide sequence ID" value="NC_015275.1"/>
</dbReference>
<feature type="transmembrane region" description="Helical" evidence="5">
    <location>
        <begin position="540"/>
        <end position="561"/>
    </location>
</feature>
<dbReference type="HOGENOM" id="CLU_021625_0_0_9"/>
<dbReference type="GO" id="GO:0016020">
    <property type="term" value="C:membrane"/>
    <property type="evidence" value="ECO:0007669"/>
    <property type="project" value="UniProtKB-SubCell"/>
</dbReference>
<evidence type="ECO:0000256" key="5">
    <source>
        <dbReference type="SAM" id="Phobius"/>
    </source>
</evidence>
<evidence type="ECO:0000259" key="6">
    <source>
        <dbReference type="Pfam" id="PF04932"/>
    </source>
</evidence>
<dbReference type="EMBL" id="CP002582">
    <property type="protein sequence ID" value="ADZ85498.1"/>
    <property type="molecule type" value="Genomic_DNA"/>
</dbReference>
<feature type="transmembrane region" description="Helical" evidence="5">
    <location>
        <begin position="597"/>
        <end position="616"/>
    </location>
</feature>
<feature type="transmembrane region" description="Helical" evidence="5">
    <location>
        <begin position="99"/>
        <end position="119"/>
    </location>
</feature>
<evidence type="ECO:0000256" key="3">
    <source>
        <dbReference type="ARBA" id="ARBA00022989"/>
    </source>
</evidence>
<feature type="transmembrane region" description="Helical" evidence="5">
    <location>
        <begin position="134"/>
        <end position="153"/>
    </location>
</feature>
<dbReference type="eggNOG" id="COG3307">
    <property type="taxonomic scope" value="Bacteria"/>
</dbReference>
<dbReference type="InterPro" id="IPR051533">
    <property type="entry name" value="WaaL-like"/>
</dbReference>
<keyword evidence="2 5" id="KW-0812">Transmembrane</keyword>
<feature type="transmembrane region" description="Helical" evidence="5">
    <location>
        <begin position="226"/>
        <end position="245"/>
    </location>
</feature>
<evidence type="ECO:0000256" key="4">
    <source>
        <dbReference type="ARBA" id="ARBA00023136"/>
    </source>
</evidence>
<keyword evidence="3 5" id="KW-1133">Transmembrane helix</keyword>